<reference evidence="9 10" key="1">
    <citation type="submission" date="2024-02" db="EMBL/GenBank/DDBJ databases">
        <title>A novel Wenzhouxiangellaceae bacterium, isolated from coastal sediments.</title>
        <authorList>
            <person name="Du Z.-J."/>
            <person name="Ye Y.-Q."/>
            <person name="Zhang X.-Y."/>
        </authorList>
    </citation>
    <scope>NUCLEOTIDE SEQUENCE [LARGE SCALE GENOMIC DNA]</scope>
    <source>
        <strain evidence="9 10">CH-27</strain>
    </source>
</reference>
<dbReference type="InterPro" id="IPR023091">
    <property type="entry name" value="MetalPrtase_cat_dom_sf_prd"/>
</dbReference>
<evidence type="ECO:0000256" key="4">
    <source>
        <dbReference type="ARBA" id="ARBA00022723"/>
    </source>
</evidence>
<keyword evidence="4 8" id="KW-0479">Metal-binding</keyword>
<name>A0AAW9RH77_9GAMM</name>
<accession>A0AAW9RH77</accession>
<dbReference type="EC" id="3.1.-.-" evidence="8"/>
<organism evidence="9 10">
    <name type="scientific">Elongatibacter sediminis</name>
    <dbReference type="NCBI Taxonomy" id="3119006"/>
    <lineage>
        <taxon>Bacteria</taxon>
        <taxon>Pseudomonadati</taxon>
        <taxon>Pseudomonadota</taxon>
        <taxon>Gammaproteobacteria</taxon>
        <taxon>Chromatiales</taxon>
        <taxon>Wenzhouxiangellaceae</taxon>
        <taxon>Elongatibacter</taxon>
    </lineage>
</organism>
<dbReference type="PANTHER" id="PTHR46986">
    <property type="entry name" value="ENDORIBONUCLEASE YBEY, CHLOROPLASTIC"/>
    <property type="match status" value="1"/>
</dbReference>
<dbReference type="AlphaFoldDB" id="A0AAW9RH77"/>
<keyword evidence="10" id="KW-1185">Reference proteome</keyword>
<evidence type="ECO:0000256" key="5">
    <source>
        <dbReference type="ARBA" id="ARBA00022759"/>
    </source>
</evidence>
<dbReference type="GO" id="GO:0004521">
    <property type="term" value="F:RNA endonuclease activity"/>
    <property type="evidence" value="ECO:0007669"/>
    <property type="project" value="UniProtKB-UniRule"/>
</dbReference>
<dbReference type="Gene3D" id="3.40.390.30">
    <property type="entry name" value="Metalloproteases ('zincins'), catalytic domain"/>
    <property type="match status" value="1"/>
</dbReference>
<comment type="function">
    <text evidence="8">Single strand-specific metallo-endoribonuclease involved in late-stage 70S ribosome quality control and in maturation of the 3' terminus of the 16S rRNA.</text>
</comment>
<gene>
    <name evidence="8 9" type="primary">ybeY</name>
    <name evidence="9" type="ORF">V3330_07260</name>
</gene>
<dbReference type="GO" id="GO:0004222">
    <property type="term" value="F:metalloendopeptidase activity"/>
    <property type="evidence" value="ECO:0007669"/>
    <property type="project" value="InterPro"/>
</dbReference>
<keyword evidence="8" id="KW-0963">Cytoplasm</keyword>
<evidence type="ECO:0000256" key="8">
    <source>
        <dbReference type="HAMAP-Rule" id="MF_00009"/>
    </source>
</evidence>
<dbReference type="Pfam" id="PF02130">
    <property type="entry name" value="YbeY"/>
    <property type="match status" value="1"/>
</dbReference>
<keyword evidence="2 8" id="KW-0690">Ribosome biogenesis</keyword>
<dbReference type="Proteomes" id="UP001359886">
    <property type="component" value="Unassembled WGS sequence"/>
</dbReference>
<feature type="binding site" evidence="8">
    <location>
        <position position="121"/>
    </location>
    <ligand>
        <name>Zn(2+)</name>
        <dbReference type="ChEBI" id="CHEBI:29105"/>
        <note>catalytic</note>
    </ligand>
</feature>
<sequence length="148" mass="16259">MDLELDLQIATNERGVPDIARFESWVRGAAAGLEAAELTVRVVGREESARLNERYRSKTGPTNVLSFPAELPAEIDLPLLGDIVICAPLVDEEARAQGKEPVAHWAHLVVHGVLHLRGYDHEEQAAAEHMEGLEKDILESLGFSDPYA</sequence>
<evidence type="ECO:0000256" key="3">
    <source>
        <dbReference type="ARBA" id="ARBA00022722"/>
    </source>
</evidence>
<dbReference type="EMBL" id="JAZHOG010000004">
    <property type="protein sequence ID" value="MEJ8567423.1"/>
    <property type="molecule type" value="Genomic_DNA"/>
</dbReference>
<dbReference type="RefSeq" id="WP_354694744.1">
    <property type="nucleotide sequence ID" value="NZ_JAZHOG010000004.1"/>
</dbReference>
<proteinExistence type="inferred from homology"/>
<dbReference type="PANTHER" id="PTHR46986:SF1">
    <property type="entry name" value="ENDORIBONUCLEASE YBEY, CHLOROPLASTIC"/>
    <property type="match status" value="1"/>
</dbReference>
<comment type="caution">
    <text evidence="9">The sequence shown here is derived from an EMBL/GenBank/DDBJ whole genome shotgun (WGS) entry which is preliminary data.</text>
</comment>
<comment type="similarity">
    <text evidence="1 8">Belongs to the endoribonuclease YbeY family.</text>
</comment>
<keyword evidence="7 8" id="KW-0862">Zinc</keyword>
<comment type="cofactor">
    <cofactor evidence="8">
        <name>Zn(2+)</name>
        <dbReference type="ChEBI" id="CHEBI:29105"/>
    </cofactor>
    <text evidence="8">Binds 1 zinc ion.</text>
</comment>
<feature type="binding site" evidence="8">
    <location>
        <position position="115"/>
    </location>
    <ligand>
        <name>Zn(2+)</name>
        <dbReference type="ChEBI" id="CHEBI:29105"/>
        <note>catalytic</note>
    </ligand>
</feature>
<dbReference type="GO" id="GO:0006364">
    <property type="term" value="P:rRNA processing"/>
    <property type="evidence" value="ECO:0007669"/>
    <property type="project" value="UniProtKB-UniRule"/>
</dbReference>
<keyword evidence="6 8" id="KW-0378">Hydrolase</keyword>
<evidence type="ECO:0000256" key="1">
    <source>
        <dbReference type="ARBA" id="ARBA00010875"/>
    </source>
</evidence>
<evidence type="ECO:0000313" key="9">
    <source>
        <dbReference type="EMBL" id="MEJ8567423.1"/>
    </source>
</evidence>
<dbReference type="InterPro" id="IPR002036">
    <property type="entry name" value="YbeY"/>
</dbReference>
<evidence type="ECO:0000256" key="7">
    <source>
        <dbReference type="ARBA" id="ARBA00022833"/>
    </source>
</evidence>
<keyword evidence="3 8" id="KW-0540">Nuclease</keyword>
<evidence type="ECO:0000313" key="10">
    <source>
        <dbReference type="Proteomes" id="UP001359886"/>
    </source>
</evidence>
<dbReference type="GO" id="GO:0008270">
    <property type="term" value="F:zinc ion binding"/>
    <property type="evidence" value="ECO:0007669"/>
    <property type="project" value="UniProtKB-UniRule"/>
</dbReference>
<feature type="binding site" evidence="8">
    <location>
        <position position="111"/>
    </location>
    <ligand>
        <name>Zn(2+)</name>
        <dbReference type="ChEBI" id="CHEBI:29105"/>
        <note>catalytic</note>
    </ligand>
</feature>
<keyword evidence="5 8" id="KW-0255">Endonuclease</keyword>
<evidence type="ECO:0000256" key="6">
    <source>
        <dbReference type="ARBA" id="ARBA00022801"/>
    </source>
</evidence>
<dbReference type="GO" id="GO:0005737">
    <property type="term" value="C:cytoplasm"/>
    <property type="evidence" value="ECO:0007669"/>
    <property type="project" value="UniProtKB-SubCell"/>
</dbReference>
<dbReference type="HAMAP" id="MF_00009">
    <property type="entry name" value="Endoribonucl_YbeY"/>
    <property type="match status" value="1"/>
</dbReference>
<protein>
    <recommendedName>
        <fullName evidence="8">Endoribonuclease YbeY</fullName>
        <ecNumber evidence="8">3.1.-.-</ecNumber>
    </recommendedName>
</protein>
<evidence type="ECO:0000256" key="2">
    <source>
        <dbReference type="ARBA" id="ARBA00022517"/>
    </source>
</evidence>
<dbReference type="SUPFAM" id="SSF55486">
    <property type="entry name" value="Metalloproteases ('zincins'), catalytic domain"/>
    <property type="match status" value="1"/>
</dbReference>
<keyword evidence="8" id="KW-0698">rRNA processing</keyword>
<comment type="subcellular location">
    <subcellularLocation>
        <location evidence="8">Cytoplasm</location>
    </subcellularLocation>
</comment>
<dbReference type="NCBIfam" id="TIGR00043">
    <property type="entry name" value="rRNA maturation RNase YbeY"/>
    <property type="match status" value="1"/>
</dbReference>